<evidence type="ECO:0000256" key="1">
    <source>
        <dbReference type="ARBA" id="ARBA00001966"/>
    </source>
</evidence>
<dbReference type="GO" id="GO:0051536">
    <property type="term" value="F:iron-sulfur cluster binding"/>
    <property type="evidence" value="ECO:0007669"/>
    <property type="project" value="UniProtKB-KW"/>
</dbReference>
<feature type="domain" description="ATPase BadF/BadG/BcrA/BcrD type" evidence="5">
    <location>
        <begin position="152"/>
        <end position="405"/>
    </location>
</feature>
<dbReference type="Pfam" id="PF01869">
    <property type="entry name" value="BcrAD_BadFG"/>
    <property type="match status" value="1"/>
</dbReference>
<keyword evidence="6" id="KW-0378">Hydrolase</keyword>
<gene>
    <name evidence="6" type="primary">fldI_1</name>
    <name evidence="6" type="ORF">MMJJ_03760</name>
</gene>
<organism evidence="6 7">
    <name type="scientific">Methanococcus maripaludis</name>
    <name type="common">Methanococcus deltae</name>
    <dbReference type="NCBI Taxonomy" id="39152"/>
    <lineage>
        <taxon>Archaea</taxon>
        <taxon>Methanobacteriati</taxon>
        <taxon>Methanobacteriota</taxon>
        <taxon>Methanomada group</taxon>
        <taxon>Methanococci</taxon>
        <taxon>Methanococcales</taxon>
        <taxon>Methanococcaceae</taxon>
        <taxon>Methanococcus</taxon>
    </lineage>
</organism>
<evidence type="ECO:0000256" key="3">
    <source>
        <dbReference type="ARBA" id="ARBA00023004"/>
    </source>
</evidence>
<name>A0A2L1C919_METMI</name>
<dbReference type="InterPro" id="IPR051805">
    <property type="entry name" value="Dehydratase_Activator_Redct"/>
</dbReference>
<dbReference type="InterPro" id="IPR017676">
    <property type="entry name" value="Methan_mark_15"/>
</dbReference>
<keyword evidence="3" id="KW-0408">Iron</keyword>
<evidence type="ECO:0000259" key="5">
    <source>
        <dbReference type="Pfam" id="PF01869"/>
    </source>
</evidence>
<accession>A0A2L1C919</accession>
<keyword evidence="2" id="KW-0479">Metal-binding</keyword>
<proteinExistence type="predicted"/>
<dbReference type="Proteomes" id="UP000239462">
    <property type="component" value="Chromosome"/>
</dbReference>
<evidence type="ECO:0000256" key="4">
    <source>
        <dbReference type="ARBA" id="ARBA00023014"/>
    </source>
</evidence>
<dbReference type="NCBIfam" id="TIGR00241">
    <property type="entry name" value="CoA_E_activ"/>
    <property type="match status" value="1"/>
</dbReference>
<dbReference type="PANTHER" id="PTHR32329">
    <property type="entry name" value="BIFUNCTIONAL PROTEIN [INCLUDES 2-HYDROXYACYL-COA DEHYDRATASE (N-TER) AND ITS ACTIVATOR DOMAIN (C_TERM)-RELATED"/>
    <property type="match status" value="1"/>
</dbReference>
<dbReference type="EMBL" id="CP026606">
    <property type="protein sequence ID" value="AVB75793.1"/>
    <property type="molecule type" value="Genomic_DNA"/>
</dbReference>
<reference evidence="7" key="1">
    <citation type="journal article" date="2018" name="Genome Announc.">
        <title>Complete Genome Sequence of the Methanococcus maripaludis Type Strain JJ (DSM 2067), a Model for Selenoprotein Synthesis in Archaea.</title>
        <authorList>
            <person name="Poehlein A."/>
            <person name="Heym D."/>
            <person name="Quitzke V."/>
            <person name="Fersch J."/>
            <person name="Daniel R."/>
            <person name="Rother M."/>
        </authorList>
    </citation>
    <scope>NUCLEOTIDE SEQUENCE [LARGE SCALE GENOMIC DNA]</scope>
    <source>
        <strain evidence="7">DSM 2067</strain>
    </source>
</reference>
<dbReference type="GO" id="GO:0016787">
    <property type="term" value="F:hydrolase activity"/>
    <property type="evidence" value="ECO:0007669"/>
    <property type="project" value="UniProtKB-KW"/>
</dbReference>
<dbReference type="GO" id="GO:0046872">
    <property type="term" value="F:metal ion binding"/>
    <property type="evidence" value="ECO:0007669"/>
    <property type="project" value="UniProtKB-KW"/>
</dbReference>
<dbReference type="PANTHER" id="PTHR32329:SF2">
    <property type="entry name" value="BIFUNCTIONAL PROTEIN [INCLUDES 2-HYDROXYACYL-COA DEHYDRATASE (N-TER) AND ITS ACTIVATOR DOMAIN (C_TERM)"/>
    <property type="match status" value="1"/>
</dbReference>
<dbReference type="EC" id="3.-.-.-" evidence="6"/>
<evidence type="ECO:0000313" key="7">
    <source>
        <dbReference type="Proteomes" id="UP000239462"/>
    </source>
</evidence>
<dbReference type="KEGG" id="mmad:MMJJ_03760"/>
<dbReference type="NCBIfam" id="TIGR03286">
    <property type="entry name" value="methan_mark_15"/>
    <property type="match status" value="1"/>
</dbReference>
<keyword evidence="4" id="KW-0411">Iron-sulfur</keyword>
<dbReference type="InterPro" id="IPR008275">
    <property type="entry name" value="CoA_E_activase_dom"/>
</dbReference>
<comment type="cofactor">
    <cofactor evidence="1">
        <name>[4Fe-4S] cluster</name>
        <dbReference type="ChEBI" id="CHEBI:49883"/>
    </cofactor>
</comment>
<dbReference type="SUPFAM" id="SSF53067">
    <property type="entry name" value="Actin-like ATPase domain"/>
    <property type="match status" value="1"/>
</dbReference>
<dbReference type="InterPro" id="IPR043129">
    <property type="entry name" value="ATPase_NBD"/>
</dbReference>
<dbReference type="InterPro" id="IPR002731">
    <property type="entry name" value="ATPase_BadF"/>
</dbReference>
<evidence type="ECO:0000256" key="2">
    <source>
        <dbReference type="ARBA" id="ARBA00022723"/>
    </source>
</evidence>
<protein>
    <submittedName>
        <fullName evidence="6">R-phenyllactate dehydratase activator</fullName>
        <ecNumber evidence="6">3.-.-.-</ecNumber>
    </submittedName>
</protein>
<dbReference type="Gene3D" id="3.30.420.40">
    <property type="match status" value="2"/>
</dbReference>
<evidence type="ECO:0000313" key="6">
    <source>
        <dbReference type="EMBL" id="AVB75793.1"/>
    </source>
</evidence>
<dbReference type="AlphaFoldDB" id="A0A2L1C919"/>
<sequence>MIIVAVKIAELTCGAEYSGVQAEIEKAAKEVGGELIYPEVDLEYIDKVNDYLGFEVASANLKLMFARAMSIIEGNTDAEAVFISTCFRCAEGALVRNEVRRLIQQNTDLPVVMYSFTERTKASELLTRMEALVTIVDKKALLARKKQDGISLGLDSGSTTTKAVIMKNNEVVGTGWVYTKDVIESAQEALDAALKESGLKMEDIETIGTTGYGRHTLGDHYKADLVQEELTVNSKGAAFLAGAQKGEATVIDIGGMDNKAISLNNAIPDGFTMGGICAGASGRFFEITARRLGVSIQELGDIAATGDWRNVMMNSYCIVFGIQDLVTGLAGGATPNDVAAAAAHSVAEQIYEQQLQEVDVRDPLILVGGSSLLKGMVLALEEILGKKIIVPKYSQYIGAVGAALISSGYRNLKK</sequence>